<dbReference type="GO" id="GO:0005615">
    <property type="term" value="C:extracellular space"/>
    <property type="evidence" value="ECO:0007669"/>
    <property type="project" value="TreeGrafter"/>
</dbReference>
<dbReference type="Gene3D" id="3.30.500.10">
    <property type="entry name" value="MHC class I-like antigen recognition-like"/>
    <property type="match status" value="2"/>
</dbReference>
<dbReference type="GO" id="GO:0042612">
    <property type="term" value="C:MHC class I protein complex"/>
    <property type="evidence" value="ECO:0007669"/>
    <property type="project" value="UniProtKB-KW"/>
</dbReference>
<dbReference type="GO" id="GO:0005102">
    <property type="term" value="F:signaling receptor binding"/>
    <property type="evidence" value="ECO:0007669"/>
    <property type="project" value="TreeGrafter"/>
</dbReference>
<dbReference type="GO" id="GO:0002486">
    <property type="term" value="P:antigen processing and presentation of endogenous peptide antigen via MHC class I via ER pathway, TAP-independent"/>
    <property type="evidence" value="ECO:0007669"/>
    <property type="project" value="TreeGrafter"/>
</dbReference>
<dbReference type="PANTHER" id="PTHR16675">
    <property type="entry name" value="MHC CLASS I-RELATED"/>
    <property type="match status" value="1"/>
</dbReference>
<evidence type="ECO:0000259" key="12">
    <source>
        <dbReference type="PROSITE" id="PS50835"/>
    </source>
</evidence>
<dbReference type="FunFam" id="2.60.40.10:FF:000014">
    <property type="entry name" value="H-2 class I histocompatibility antigen, alpha chain"/>
    <property type="match status" value="1"/>
</dbReference>
<protein>
    <recommendedName>
        <fullName evidence="12">Ig-like domain-containing protein</fullName>
    </recommendedName>
</protein>
<keyword evidence="6" id="KW-0391">Immunity</keyword>
<dbReference type="InterPro" id="IPR036179">
    <property type="entry name" value="Ig-like_dom_sf"/>
</dbReference>
<evidence type="ECO:0000256" key="4">
    <source>
        <dbReference type="ARBA" id="ARBA00022451"/>
    </source>
</evidence>
<dbReference type="SMART" id="SM00407">
    <property type="entry name" value="IGc1"/>
    <property type="match status" value="1"/>
</dbReference>
<evidence type="ECO:0000256" key="5">
    <source>
        <dbReference type="ARBA" id="ARBA00022692"/>
    </source>
</evidence>
<dbReference type="OrthoDB" id="8936120at2759"/>
<dbReference type="EMBL" id="LZPO01107976">
    <property type="protein sequence ID" value="OBS59699.1"/>
    <property type="molecule type" value="Genomic_DNA"/>
</dbReference>
<dbReference type="InterPro" id="IPR007110">
    <property type="entry name" value="Ig-like_dom"/>
</dbReference>
<keyword evidence="11" id="KW-0732">Signal</keyword>
<dbReference type="InterPro" id="IPR013783">
    <property type="entry name" value="Ig-like_fold"/>
</dbReference>
<evidence type="ECO:0000256" key="11">
    <source>
        <dbReference type="SAM" id="SignalP"/>
    </source>
</evidence>
<accession>A0A1A6G1H7</accession>
<dbReference type="GO" id="GO:0042605">
    <property type="term" value="F:peptide antigen binding"/>
    <property type="evidence" value="ECO:0007669"/>
    <property type="project" value="TreeGrafter"/>
</dbReference>
<evidence type="ECO:0000256" key="8">
    <source>
        <dbReference type="ARBA" id="ARBA00023136"/>
    </source>
</evidence>
<dbReference type="STRING" id="56216.A0A1A6G1H7"/>
<dbReference type="Proteomes" id="UP000092124">
    <property type="component" value="Unassembled WGS sequence"/>
</dbReference>
<sequence length="322" mass="36951">MVTPAPRGFLLLLLVALAPTLTQTGSHSLSYFDILVSRPGLREPWYIFFGYVDDMQFARFDSDGQSQRMEPRASWMEHVPPEDWEQWTLRVKNFKHTAQDFLQTVIQEYNQSQDRYRQHAYDGQDYVALNEDLKTWRVADSAPQITRQKWKNRDEAEFSRAFFEVECVETLLSYLEAGKEILSRTDPPKARVTHHPRPEGDVTLRCWALGFYPSEITLTWQRDGEDLNQDMELVETRPAGDGTFQKWAAVVVPSGEEERYTCHVVHEGLPKPLTLKWETLQPTIPIVGITAGLILLGVVVTGTVAAIVIRKKRSRGREGVVF</sequence>
<dbReference type="SUPFAM" id="SSF48726">
    <property type="entry name" value="Immunoglobulin"/>
    <property type="match status" value="1"/>
</dbReference>
<keyword evidence="5 10" id="KW-0812">Transmembrane</keyword>
<keyword evidence="4" id="KW-0490">MHC I</keyword>
<dbReference type="Pfam" id="PF00129">
    <property type="entry name" value="MHC_I"/>
    <property type="match status" value="2"/>
</dbReference>
<comment type="caution">
    <text evidence="13">The sequence shown here is derived from an EMBL/GenBank/DDBJ whole genome shotgun (WGS) entry which is preliminary data.</text>
</comment>
<dbReference type="InterPro" id="IPR003597">
    <property type="entry name" value="Ig_C1-set"/>
</dbReference>
<proteinExistence type="inferred from homology"/>
<dbReference type="InterPro" id="IPR011161">
    <property type="entry name" value="MHC_I-like_Ag-recog"/>
</dbReference>
<dbReference type="AlphaFoldDB" id="A0A1A6G1H7"/>
<dbReference type="GO" id="GO:0098553">
    <property type="term" value="C:lumenal side of endoplasmic reticulum membrane"/>
    <property type="evidence" value="ECO:0007669"/>
    <property type="project" value="UniProtKB-ARBA"/>
</dbReference>
<evidence type="ECO:0000256" key="2">
    <source>
        <dbReference type="ARBA" id="ARBA00004479"/>
    </source>
</evidence>
<dbReference type="InterPro" id="IPR011162">
    <property type="entry name" value="MHC_I/II-like_Ag-recog"/>
</dbReference>
<evidence type="ECO:0000256" key="7">
    <source>
        <dbReference type="ARBA" id="ARBA00022989"/>
    </source>
</evidence>
<gene>
    <name evidence="13" type="ORF">A6R68_09176</name>
</gene>
<comment type="function">
    <text evidence="1">Involved in the presentation of foreign antigens to the immune system.</text>
</comment>
<evidence type="ECO:0000313" key="14">
    <source>
        <dbReference type="Proteomes" id="UP000092124"/>
    </source>
</evidence>
<evidence type="ECO:0000256" key="3">
    <source>
        <dbReference type="ARBA" id="ARBA00006909"/>
    </source>
</evidence>
<feature type="domain" description="Ig-like" evidence="12">
    <location>
        <begin position="188"/>
        <end position="274"/>
    </location>
</feature>
<keyword evidence="14" id="KW-1185">Reference proteome</keyword>
<dbReference type="InterPro" id="IPR037055">
    <property type="entry name" value="MHC_I-like_Ag-recog_sf"/>
</dbReference>
<dbReference type="GO" id="GO:0006955">
    <property type="term" value="P:immune response"/>
    <property type="evidence" value="ECO:0007669"/>
    <property type="project" value="TreeGrafter"/>
</dbReference>
<dbReference type="GO" id="GO:0030670">
    <property type="term" value="C:phagocytic vesicle membrane"/>
    <property type="evidence" value="ECO:0007669"/>
    <property type="project" value="UniProtKB-ARBA"/>
</dbReference>
<keyword evidence="9" id="KW-0325">Glycoprotein</keyword>
<reference evidence="13 14" key="1">
    <citation type="submission" date="2016-06" db="EMBL/GenBank/DDBJ databases">
        <title>The Draft Genome Sequence and Annotation of the Desert Woodrat Neotoma lepida.</title>
        <authorList>
            <person name="Campbell M."/>
            <person name="Oakeson K.F."/>
            <person name="Yandell M."/>
            <person name="Halpert J.R."/>
            <person name="Dearing D."/>
        </authorList>
    </citation>
    <scope>NUCLEOTIDE SEQUENCE [LARGE SCALE GENOMIC DNA]</scope>
    <source>
        <strain evidence="13">417</strain>
        <tissue evidence="13">Liver</tissue>
    </source>
</reference>
<dbReference type="Gene3D" id="2.60.40.10">
    <property type="entry name" value="Immunoglobulins"/>
    <property type="match status" value="1"/>
</dbReference>
<dbReference type="GO" id="GO:0001916">
    <property type="term" value="P:positive regulation of T cell mediated cytotoxicity"/>
    <property type="evidence" value="ECO:0007669"/>
    <property type="project" value="TreeGrafter"/>
</dbReference>
<dbReference type="CDD" id="cd07698">
    <property type="entry name" value="IgC1_MHC_I_alpha3"/>
    <property type="match status" value="1"/>
</dbReference>
<feature type="chain" id="PRO_5008345219" description="Ig-like domain-containing protein" evidence="11">
    <location>
        <begin position="25"/>
        <end position="322"/>
    </location>
</feature>
<comment type="subcellular location">
    <subcellularLocation>
        <location evidence="2">Membrane</location>
        <topology evidence="2">Single-pass type I membrane protein</topology>
    </subcellularLocation>
</comment>
<evidence type="ECO:0000256" key="10">
    <source>
        <dbReference type="SAM" id="Phobius"/>
    </source>
</evidence>
<evidence type="ECO:0000313" key="13">
    <source>
        <dbReference type="EMBL" id="OBS59699.1"/>
    </source>
</evidence>
<dbReference type="SUPFAM" id="SSF54452">
    <property type="entry name" value="MHC antigen-recognition domain"/>
    <property type="match status" value="1"/>
</dbReference>
<dbReference type="PANTHER" id="PTHR16675:SF243">
    <property type="entry name" value="H-2 CLASS I HISTOCOMPATIBILITY ANTIGEN, TLA(B) ALPHA CHAIN-RELATED"/>
    <property type="match status" value="1"/>
</dbReference>
<dbReference type="GO" id="GO:0002476">
    <property type="term" value="P:antigen processing and presentation of endogenous peptide antigen via MHC class Ib"/>
    <property type="evidence" value="ECO:0007669"/>
    <property type="project" value="TreeGrafter"/>
</dbReference>
<dbReference type="PROSITE" id="PS50835">
    <property type="entry name" value="IG_LIKE"/>
    <property type="match status" value="1"/>
</dbReference>
<keyword evidence="7 10" id="KW-1133">Transmembrane helix</keyword>
<dbReference type="InterPro" id="IPR050208">
    <property type="entry name" value="MHC_class-I_related"/>
</dbReference>
<evidence type="ECO:0000256" key="1">
    <source>
        <dbReference type="ARBA" id="ARBA00002297"/>
    </source>
</evidence>
<comment type="similarity">
    <text evidence="3">Belongs to the MHC class I family.</text>
</comment>
<organism evidence="13 14">
    <name type="scientific">Neotoma lepida</name>
    <name type="common">Desert woodrat</name>
    <dbReference type="NCBI Taxonomy" id="56216"/>
    <lineage>
        <taxon>Eukaryota</taxon>
        <taxon>Metazoa</taxon>
        <taxon>Chordata</taxon>
        <taxon>Craniata</taxon>
        <taxon>Vertebrata</taxon>
        <taxon>Euteleostomi</taxon>
        <taxon>Mammalia</taxon>
        <taxon>Eutheria</taxon>
        <taxon>Euarchontoglires</taxon>
        <taxon>Glires</taxon>
        <taxon>Rodentia</taxon>
        <taxon>Myomorpha</taxon>
        <taxon>Muroidea</taxon>
        <taxon>Cricetidae</taxon>
        <taxon>Neotominae</taxon>
        <taxon>Neotoma</taxon>
    </lineage>
</organism>
<keyword evidence="8 10" id="KW-0472">Membrane</keyword>
<evidence type="ECO:0000256" key="9">
    <source>
        <dbReference type="ARBA" id="ARBA00023180"/>
    </source>
</evidence>
<feature type="transmembrane region" description="Helical" evidence="10">
    <location>
        <begin position="286"/>
        <end position="309"/>
    </location>
</feature>
<dbReference type="GO" id="GO:0009897">
    <property type="term" value="C:external side of plasma membrane"/>
    <property type="evidence" value="ECO:0007669"/>
    <property type="project" value="TreeGrafter"/>
</dbReference>
<evidence type="ECO:0000256" key="6">
    <source>
        <dbReference type="ARBA" id="ARBA00022859"/>
    </source>
</evidence>
<dbReference type="PROSITE" id="PS00290">
    <property type="entry name" value="IG_MHC"/>
    <property type="match status" value="1"/>
</dbReference>
<name>A0A1A6G1H7_NEOLE</name>
<dbReference type="FunFam" id="3.30.500.10:FF:000001">
    <property type="entry name" value="H-2 class I histocompatibility antigen, alpha chain"/>
    <property type="match status" value="1"/>
</dbReference>
<dbReference type="Pfam" id="PF07654">
    <property type="entry name" value="C1-set"/>
    <property type="match status" value="1"/>
</dbReference>
<feature type="signal peptide" evidence="11">
    <location>
        <begin position="1"/>
        <end position="24"/>
    </location>
</feature>
<dbReference type="InterPro" id="IPR003006">
    <property type="entry name" value="Ig/MHC_CS"/>
</dbReference>